<keyword evidence="2" id="KW-0808">Transferase</keyword>
<evidence type="ECO:0000256" key="3">
    <source>
        <dbReference type="ARBA" id="ARBA00022960"/>
    </source>
</evidence>
<dbReference type="CDD" id="cd16913">
    <property type="entry name" value="YkuD_like"/>
    <property type="match status" value="1"/>
</dbReference>
<evidence type="ECO:0000313" key="10">
    <source>
        <dbReference type="Proteomes" id="UP000216871"/>
    </source>
</evidence>
<dbReference type="GO" id="GO:0071555">
    <property type="term" value="P:cell wall organization"/>
    <property type="evidence" value="ECO:0007669"/>
    <property type="project" value="UniProtKB-UniRule"/>
</dbReference>
<dbReference type="EMBL" id="MWWW01000031">
    <property type="protein sequence ID" value="OZG57184.1"/>
    <property type="molecule type" value="Genomic_DNA"/>
</dbReference>
<name>A0A261FDG2_9BIFI</name>
<keyword evidence="7" id="KW-0472">Membrane</keyword>
<dbReference type="GO" id="GO:0008360">
    <property type="term" value="P:regulation of cell shape"/>
    <property type="evidence" value="ECO:0007669"/>
    <property type="project" value="UniProtKB-UniRule"/>
</dbReference>
<organism evidence="9 10">
    <name type="scientific">Bifidobacterium myosotis</name>
    <dbReference type="NCBI Taxonomy" id="1630166"/>
    <lineage>
        <taxon>Bacteria</taxon>
        <taxon>Bacillati</taxon>
        <taxon>Actinomycetota</taxon>
        <taxon>Actinomycetes</taxon>
        <taxon>Bifidobacteriales</taxon>
        <taxon>Bifidobacteriaceae</taxon>
        <taxon>Bifidobacterium</taxon>
    </lineage>
</organism>
<feature type="active site" description="Nucleophile" evidence="6">
    <location>
        <position position="520"/>
    </location>
</feature>
<comment type="caution">
    <text evidence="9">The sequence shown here is derived from an EMBL/GenBank/DDBJ whole genome shotgun (WGS) entry which is preliminary data.</text>
</comment>
<keyword evidence="5 6" id="KW-0961">Cell wall biogenesis/degradation</keyword>
<evidence type="ECO:0000256" key="6">
    <source>
        <dbReference type="PROSITE-ProRule" id="PRU01373"/>
    </source>
</evidence>
<reference evidence="9 10" key="1">
    <citation type="journal article" date="2017" name="BMC Genomics">
        <title>Comparative genomic and phylogenomic analyses of the Bifidobacteriaceae family.</title>
        <authorList>
            <person name="Lugli G.A."/>
            <person name="Milani C."/>
            <person name="Turroni F."/>
            <person name="Duranti S."/>
            <person name="Mancabelli L."/>
            <person name="Mangifesta M."/>
            <person name="Ferrario C."/>
            <person name="Modesto M."/>
            <person name="Mattarelli P."/>
            <person name="Jiri K."/>
            <person name="van Sinderen D."/>
            <person name="Ventura M."/>
        </authorList>
    </citation>
    <scope>NUCLEOTIDE SEQUENCE [LARGE SCALE GENOMIC DNA]</scope>
    <source>
        <strain evidence="9 10">DSM 100196</strain>
    </source>
</reference>
<dbReference type="GO" id="GO:0016740">
    <property type="term" value="F:transferase activity"/>
    <property type="evidence" value="ECO:0007669"/>
    <property type="project" value="UniProtKB-KW"/>
</dbReference>
<dbReference type="PANTHER" id="PTHR30582:SF2">
    <property type="entry name" value="L,D-TRANSPEPTIDASE YCIB-RELATED"/>
    <property type="match status" value="1"/>
</dbReference>
<proteinExistence type="predicted"/>
<keyword evidence="3 6" id="KW-0133">Cell shape</keyword>
<dbReference type="GO" id="GO:0018104">
    <property type="term" value="P:peptidoglycan-protein cross-linking"/>
    <property type="evidence" value="ECO:0007669"/>
    <property type="project" value="TreeGrafter"/>
</dbReference>
<dbReference type="AlphaFoldDB" id="A0A261FDG2"/>
<dbReference type="InterPro" id="IPR005490">
    <property type="entry name" value="LD_TPept_cat_dom"/>
</dbReference>
<dbReference type="PROSITE" id="PS52029">
    <property type="entry name" value="LD_TPASE"/>
    <property type="match status" value="1"/>
</dbReference>
<keyword evidence="10" id="KW-1185">Reference proteome</keyword>
<dbReference type="Gene3D" id="2.40.440.10">
    <property type="entry name" value="L,D-transpeptidase catalytic domain-like"/>
    <property type="match status" value="1"/>
</dbReference>
<keyword evidence="4 6" id="KW-0573">Peptidoglycan synthesis</keyword>
<dbReference type="Pfam" id="PF03734">
    <property type="entry name" value="YkuD"/>
    <property type="match status" value="1"/>
</dbReference>
<dbReference type="PANTHER" id="PTHR30582">
    <property type="entry name" value="L,D-TRANSPEPTIDASE"/>
    <property type="match status" value="1"/>
</dbReference>
<keyword evidence="7" id="KW-1133">Transmembrane helix</keyword>
<evidence type="ECO:0000256" key="7">
    <source>
        <dbReference type="SAM" id="Phobius"/>
    </source>
</evidence>
<feature type="domain" description="L,D-TPase catalytic" evidence="8">
    <location>
        <begin position="405"/>
        <end position="544"/>
    </location>
</feature>
<dbReference type="Proteomes" id="UP000216871">
    <property type="component" value="Unassembled WGS sequence"/>
</dbReference>
<evidence type="ECO:0000259" key="8">
    <source>
        <dbReference type="PROSITE" id="PS52029"/>
    </source>
</evidence>
<dbReference type="GO" id="GO:0005576">
    <property type="term" value="C:extracellular region"/>
    <property type="evidence" value="ECO:0007669"/>
    <property type="project" value="TreeGrafter"/>
</dbReference>
<evidence type="ECO:0000256" key="2">
    <source>
        <dbReference type="ARBA" id="ARBA00022679"/>
    </source>
</evidence>
<keyword evidence="7" id="KW-0812">Transmembrane</keyword>
<dbReference type="SUPFAM" id="SSF141523">
    <property type="entry name" value="L,D-transpeptidase catalytic domain-like"/>
    <property type="match status" value="1"/>
</dbReference>
<feature type="transmembrane region" description="Helical" evidence="7">
    <location>
        <begin position="60"/>
        <end position="84"/>
    </location>
</feature>
<accession>A0A261FDG2</accession>
<dbReference type="UniPathway" id="UPA00219"/>
<dbReference type="InterPro" id="IPR038063">
    <property type="entry name" value="Transpep_catalytic_dom"/>
</dbReference>
<evidence type="ECO:0000256" key="1">
    <source>
        <dbReference type="ARBA" id="ARBA00004752"/>
    </source>
</evidence>
<protein>
    <submittedName>
        <fullName evidence="9">L,D-transpeptidase catalytic domain-containing protein</fullName>
    </submittedName>
</protein>
<feature type="active site" description="Proton donor/acceptor" evidence="6">
    <location>
        <position position="498"/>
    </location>
</feature>
<comment type="pathway">
    <text evidence="1 6">Cell wall biogenesis; peptidoglycan biosynthesis.</text>
</comment>
<gene>
    <name evidence="9" type="ORF">BMYO_2057</name>
</gene>
<dbReference type="InterPro" id="IPR050979">
    <property type="entry name" value="LD-transpeptidase"/>
</dbReference>
<evidence type="ECO:0000256" key="5">
    <source>
        <dbReference type="ARBA" id="ARBA00023316"/>
    </source>
</evidence>
<dbReference type="InterPro" id="IPR022029">
    <property type="entry name" value="YoaR-like_PG-bd"/>
</dbReference>
<evidence type="ECO:0000256" key="4">
    <source>
        <dbReference type="ARBA" id="ARBA00022984"/>
    </source>
</evidence>
<evidence type="ECO:0000313" key="9">
    <source>
        <dbReference type="EMBL" id="OZG57184.1"/>
    </source>
</evidence>
<dbReference type="GO" id="GO:0071972">
    <property type="term" value="F:peptidoglycan L,D-transpeptidase activity"/>
    <property type="evidence" value="ECO:0007669"/>
    <property type="project" value="TreeGrafter"/>
</dbReference>
<dbReference type="Pfam" id="PF12229">
    <property type="entry name" value="PG_binding_4"/>
    <property type="match status" value="1"/>
</dbReference>
<sequence length="545" mass="58414">MRLMPEWRANTIMTDNNNVGGANTAGRSPADPVTNEATQVLGSLDAVADPAAENARKGHVWPWVVVAAFVAMIGAVAAGGWWYFESHALPGTTLWGNSIAGQTKDQIVRTVEDNVRNATVQVTYNGKSGDFRLSDLGLDADVDSIAQEAFDAKRDDAWWQRYAFWTKKDVTPELVNAAAATSTVIDEQLGCNGKQPVDAQVKLNGDGSGFDVVPGQQGQGADPEPIATALADTVKGFGATEAKAQTVELKDINPVVTDEIATKAKATLDKYVAKPVTIKVSDHDVASIDAKALAAAMTIDANDNSKLKDNQWRDGYVVFDAAKLQKYYDESIKSNLKTGREDRETVVNNNGTVLQTISQGHDGVTIADGADTNIGASVIQAMEKGQSSITVEGKVDPMKDKTVKRHVVVDLSDGKVYAYENDQLVKAMNMSAGEGTVRGVGTCMGDLCTPTGDFTIWLKYPSQDMSGNLTLSDGSQSQWDVKDVGFVNYFSRSGCAIHRIVSPMTDAQIGAMNANTSHGCVGIGWDVAEWFYNWCLDGTSVHVQA</sequence>